<dbReference type="PROSITE" id="PS51352">
    <property type="entry name" value="THIOREDOXIN_2"/>
    <property type="match status" value="1"/>
</dbReference>
<dbReference type="GO" id="GO:0051920">
    <property type="term" value="F:peroxiredoxin activity"/>
    <property type="evidence" value="ECO:0007669"/>
    <property type="project" value="InterPro"/>
</dbReference>
<keyword evidence="5" id="KW-0676">Redox-active center</keyword>
<reference evidence="9 10" key="1">
    <citation type="submission" date="2017-12" db="EMBL/GenBank/DDBJ databases">
        <title>Genome sequence of the active heterotrophic nitrifier-denitrifier, Cupriavidus pauculus UM1.</title>
        <authorList>
            <person name="Putonti C."/>
            <person name="Castignetti D."/>
        </authorList>
    </citation>
    <scope>NUCLEOTIDE SEQUENCE [LARGE SCALE GENOMIC DNA]</scope>
    <source>
        <strain evidence="9 10">UM1</strain>
    </source>
</reference>
<feature type="active site" description="Cysteine sulfenic acid (-SOH) intermediate; for peroxidase activity" evidence="7">
    <location>
        <position position="45"/>
    </location>
</feature>
<dbReference type="InterPro" id="IPR036249">
    <property type="entry name" value="Thioredoxin-like_sf"/>
</dbReference>
<proteinExistence type="inferred from homology"/>
<comment type="caution">
    <text evidence="9">The sequence shown here is derived from an EMBL/GenBank/DDBJ whole genome shotgun (WGS) entry which is preliminary data.</text>
</comment>
<evidence type="ECO:0000256" key="3">
    <source>
        <dbReference type="ARBA" id="ARBA00022862"/>
    </source>
</evidence>
<dbReference type="GO" id="GO:0045454">
    <property type="term" value="P:cell redox homeostasis"/>
    <property type="evidence" value="ECO:0007669"/>
    <property type="project" value="TreeGrafter"/>
</dbReference>
<dbReference type="AlphaFoldDB" id="A0A2N5CE96"/>
<dbReference type="Pfam" id="PF00578">
    <property type="entry name" value="AhpC-TSA"/>
    <property type="match status" value="1"/>
</dbReference>
<comment type="similarity">
    <text evidence="1">Belongs to the peroxiredoxin family. AhpC/Prx1 subfamily.</text>
</comment>
<dbReference type="Pfam" id="PF10417">
    <property type="entry name" value="1-cysPrx_C"/>
    <property type="match status" value="1"/>
</dbReference>
<dbReference type="Gene3D" id="3.30.1020.10">
    <property type="entry name" value="Antioxidant, Horf6, Chain A, domain2"/>
    <property type="match status" value="1"/>
</dbReference>
<dbReference type="InterPro" id="IPR045020">
    <property type="entry name" value="PRX_1cys"/>
</dbReference>
<dbReference type="PIRSF" id="PIRSF000239">
    <property type="entry name" value="AHPC"/>
    <property type="match status" value="1"/>
</dbReference>
<dbReference type="FunFam" id="3.40.30.10:FF:000011">
    <property type="entry name" value="Peroxiredoxin PRX1"/>
    <property type="match status" value="1"/>
</dbReference>
<evidence type="ECO:0000256" key="6">
    <source>
        <dbReference type="ARBA" id="ARBA00025719"/>
    </source>
</evidence>
<dbReference type="PANTHER" id="PTHR43503:SF4">
    <property type="entry name" value="PEROXIREDOXIN-6"/>
    <property type="match status" value="1"/>
</dbReference>
<dbReference type="Proteomes" id="UP000234341">
    <property type="component" value="Unassembled WGS sequence"/>
</dbReference>
<feature type="domain" description="Thioredoxin" evidence="8">
    <location>
        <begin position="3"/>
        <end position="167"/>
    </location>
</feature>
<dbReference type="InterPro" id="IPR019479">
    <property type="entry name" value="Peroxiredoxin_C"/>
</dbReference>
<dbReference type="SUPFAM" id="SSF52833">
    <property type="entry name" value="Thioredoxin-like"/>
    <property type="match status" value="1"/>
</dbReference>
<gene>
    <name evidence="9" type="ORF">CYJ10_08790</name>
</gene>
<dbReference type="PANTHER" id="PTHR43503">
    <property type="entry name" value="MCG48959-RELATED"/>
    <property type="match status" value="1"/>
</dbReference>
<evidence type="ECO:0000256" key="5">
    <source>
        <dbReference type="ARBA" id="ARBA00023284"/>
    </source>
</evidence>
<evidence type="ECO:0000259" key="8">
    <source>
        <dbReference type="PROSITE" id="PS51352"/>
    </source>
</evidence>
<dbReference type="EMBL" id="PJRP01000003">
    <property type="protein sequence ID" value="PLQ00563.1"/>
    <property type="molecule type" value="Genomic_DNA"/>
</dbReference>
<dbReference type="FunFam" id="3.30.1020.10:FF:000001">
    <property type="entry name" value="1-Cys peroxiredoxin"/>
    <property type="match status" value="1"/>
</dbReference>
<evidence type="ECO:0000256" key="2">
    <source>
        <dbReference type="ARBA" id="ARBA00022559"/>
    </source>
</evidence>
<evidence type="ECO:0000313" key="9">
    <source>
        <dbReference type="EMBL" id="PLQ00563.1"/>
    </source>
</evidence>
<dbReference type="GO" id="GO:0005829">
    <property type="term" value="C:cytosol"/>
    <property type="evidence" value="ECO:0007669"/>
    <property type="project" value="TreeGrafter"/>
</dbReference>
<protein>
    <submittedName>
        <fullName evidence="9">Peroxidase</fullName>
    </submittedName>
</protein>
<organism evidence="9 10">
    <name type="scientific">Cupriavidus pauculus</name>
    <dbReference type="NCBI Taxonomy" id="82633"/>
    <lineage>
        <taxon>Bacteria</taxon>
        <taxon>Pseudomonadati</taxon>
        <taxon>Pseudomonadota</taxon>
        <taxon>Betaproteobacteria</taxon>
        <taxon>Burkholderiales</taxon>
        <taxon>Burkholderiaceae</taxon>
        <taxon>Cupriavidus</taxon>
    </lineage>
</organism>
<dbReference type="InterPro" id="IPR000866">
    <property type="entry name" value="AhpC/TSA"/>
</dbReference>
<comment type="similarity">
    <text evidence="6">Belongs to the peroxiredoxin family. Prx6 subfamily.</text>
</comment>
<evidence type="ECO:0000256" key="1">
    <source>
        <dbReference type="ARBA" id="ARBA00009796"/>
    </source>
</evidence>
<dbReference type="Gene3D" id="3.40.30.10">
    <property type="entry name" value="Glutaredoxin"/>
    <property type="match status" value="1"/>
</dbReference>
<dbReference type="InterPro" id="IPR013766">
    <property type="entry name" value="Thioredoxin_domain"/>
</dbReference>
<name>A0A2N5CE96_9BURK</name>
<evidence type="ECO:0000313" key="10">
    <source>
        <dbReference type="Proteomes" id="UP000234341"/>
    </source>
</evidence>
<sequence>MAIRIGETAPDFTAETTEGKINFHEWIGDSWAILFSHPKDFTPVCTTELGYMAKLKPEFDKRNTKIIGLSIDPVGDHSRWAKDIEETQGTAVNYPMIGDHDLAVAKLYDMIHPEASGSGPRTAVDNATIRSVFWIGPDKKIKAMLVYPMSAGRNFDEVLRLLDSLQLNAKHAVATPVNWKPGDDVIIPTSVSDDDAKKKYPDGFKTLKPYLRTVAQPK</sequence>
<dbReference type="InterPro" id="IPR024706">
    <property type="entry name" value="Peroxiredoxin_AhpC-typ"/>
</dbReference>
<dbReference type="RefSeq" id="WP_101681134.1">
    <property type="nucleotide sequence ID" value="NZ_PJRP01000003.1"/>
</dbReference>
<keyword evidence="3" id="KW-0049">Antioxidant</keyword>
<dbReference type="OrthoDB" id="9812811at2"/>
<dbReference type="CDD" id="cd03016">
    <property type="entry name" value="PRX_1cys"/>
    <property type="match status" value="1"/>
</dbReference>
<evidence type="ECO:0000256" key="4">
    <source>
        <dbReference type="ARBA" id="ARBA00023002"/>
    </source>
</evidence>
<evidence type="ECO:0000256" key="7">
    <source>
        <dbReference type="PIRSR" id="PIRSR000239-1"/>
    </source>
</evidence>
<dbReference type="STRING" id="82633.GCA_000974605_03696"/>
<accession>A0A2N5CE96</accession>
<keyword evidence="2 9" id="KW-0575">Peroxidase</keyword>
<keyword evidence="4" id="KW-0560">Oxidoreductase</keyword>